<name>A0A7Y6UBW0_PHOVU</name>
<dbReference type="AlphaFoldDB" id="A0A7Y6UBW0"/>
<feature type="non-terminal residue" evidence="1">
    <location>
        <position position="1"/>
    </location>
</feature>
<sequence length="115" mass="12559">TKKSEEKLERIKGLLTDISTLSKGISLTINAGQALDSKKIKANAKSLYEKKAAEMRKAEIEKNAASSVGTMADAQKRITKAIGKINSALVSMERDRELQIKTGTAENRLQQILSL</sequence>
<gene>
    <name evidence="1" type="ORF">HUV05_23660</name>
</gene>
<reference evidence="1 2" key="2">
    <citation type="submission" date="2020-07" db="EMBL/GenBank/DDBJ databases">
        <title>Bacterial metabolism rescues the inhibition of intestinal drug absorption by food and drug additives.</title>
        <authorList>
            <person name="Zou L."/>
            <person name="Spanogiannopoulos P."/>
            <person name="Chien H.-C."/>
            <person name="Pieper L.M."/>
            <person name="Cai W."/>
            <person name="Khuri N."/>
            <person name="Pottel J."/>
            <person name="Vora B."/>
            <person name="Ni Z."/>
            <person name="Tsakalozou E."/>
            <person name="Zhang W."/>
            <person name="Shoichet B.K."/>
            <person name="Giacomini K.M."/>
            <person name="Turnbaugh P.J."/>
        </authorList>
    </citation>
    <scope>NUCLEOTIDE SEQUENCE [LARGE SCALE GENOMIC DNA]</scope>
    <source>
        <strain evidence="1 2">B33</strain>
    </source>
</reference>
<dbReference type="RefSeq" id="WP_176350906.1">
    <property type="nucleotide sequence ID" value="NZ_JABWDJ010000475.1"/>
</dbReference>
<proteinExistence type="predicted"/>
<evidence type="ECO:0000313" key="1">
    <source>
        <dbReference type="EMBL" id="NVB76435.1"/>
    </source>
</evidence>
<feature type="non-terminal residue" evidence="1">
    <location>
        <position position="115"/>
    </location>
</feature>
<dbReference type="Proteomes" id="UP000524321">
    <property type="component" value="Unassembled WGS sequence"/>
</dbReference>
<organism evidence="1 2">
    <name type="scientific">Phocaeicola vulgatus</name>
    <name type="common">Bacteroides vulgatus</name>
    <dbReference type="NCBI Taxonomy" id="821"/>
    <lineage>
        <taxon>Bacteria</taxon>
        <taxon>Pseudomonadati</taxon>
        <taxon>Bacteroidota</taxon>
        <taxon>Bacteroidia</taxon>
        <taxon>Bacteroidales</taxon>
        <taxon>Bacteroidaceae</taxon>
        <taxon>Phocaeicola</taxon>
    </lineage>
</organism>
<comment type="caution">
    <text evidence="1">The sequence shown here is derived from an EMBL/GenBank/DDBJ whole genome shotgun (WGS) entry which is preliminary data.</text>
</comment>
<reference evidence="1 2" key="1">
    <citation type="submission" date="2020-04" db="EMBL/GenBank/DDBJ databases">
        <authorList>
            <person name="Pieper L."/>
        </authorList>
    </citation>
    <scope>NUCLEOTIDE SEQUENCE [LARGE SCALE GENOMIC DNA]</scope>
    <source>
        <strain evidence="1 2">B33</strain>
    </source>
</reference>
<dbReference type="EMBL" id="JABWDJ010000475">
    <property type="protein sequence ID" value="NVB76435.1"/>
    <property type="molecule type" value="Genomic_DNA"/>
</dbReference>
<accession>A0A7Y6UBW0</accession>
<evidence type="ECO:0000313" key="2">
    <source>
        <dbReference type="Proteomes" id="UP000524321"/>
    </source>
</evidence>
<protein>
    <submittedName>
        <fullName evidence="1">Uncharacterized protein</fullName>
    </submittedName>
</protein>